<dbReference type="PROSITE" id="PS00211">
    <property type="entry name" value="ABC_TRANSPORTER_1"/>
    <property type="match status" value="1"/>
</dbReference>
<dbReference type="InterPro" id="IPR003593">
    <property type="entry name" value="AAA+_ATPase"/>
</dbReference>
<evidence type="ECO:0000256" key="10">
    <source>
        <dbReference type="SAM" id="Phobius"/>
    </source>
</evidence>
<dbReference type="SUPFAM" id="SSF90123">
    <property type="entry name" value="ABC transporter transmembrane region"/>
    <property type="match status" value="1"/>
</dbReference>
<dbReference type="PANTHER" id="PTHR24221">
    <property type="entry name" value="ATP-BINDING CASSETTE SUB-FAMILY B"/>
    <property type="match status" value="1"/>
</dbReference>
<dbReference type="PANTHER" id="PTHR24221:SF654">
    <property type="entry name" value="ATP-BINDING CASSETTE SUB-FAMILY B MEMBER 6"/>
    <property type="match status" value="1"/>
</dbReference>
<protein>
    <submittedName>
        <fullName evidence="13">ABC transporter</fullName>
    </submittedName>
</protein>
<dbReference type="Pfam" id="PF00664">
    <property type="entry name" value="ABC_membrane"/>
    <property type="match status" value="1"/>
</dbReference>
<feature type="transmembrane region" description="Helical" evidence="10">
    <location>
        <begin position="187"/>
        <end position="204"/>
    </location>
</feature>
<accession>A0A809RRI5</accession>
<evidence type="ECO:0000256" key="6">
    <source>
        <dbReference type="ARBA" id="ARBA00022741"/>
    </source>
</evidence>
<dbReference type="GO" id="GO:0005524">
    <property type="term" value="F:ATP binding"/>
    <property type="evidence" value="ECO:0007669"/>
    <property type="project" value="UniProtKB-KW"/>
</dbReference>
<evidence type="ECO:0000256" key="8">
    <source>
        <dbReference type="ARBA" id="ARBA00022989"/>
    </source>
</evidence>
<dbReference type="GO" id="GO:0140359">
    <property type="term" value="F:ABC-type transporter activity"/>
    <property type="evidence" value="ECO:0007669"/>
    <property type="project" value="InterPro"/>
</dbReference>
<evidence type="ECO:0000259" key="12">
    <source>
        <dbReference type="PROSITE" id="PS50929"/>
    </source>
</evidence>
<dbReference type="PROSITE" id="PS50929">
    <property type="entry name" value="ABC_TM1F"/>
    <property type="match status" value="1"/>
</dbReference>
<gene>
    <name evidence="13" type="ORF">JPM2_2280</name>
</gene>
<keyword evidence="4" id="KW-1003">Cell membrane</keyword>
<feature type="domain" description="ABC transporter" evidence="11">
    <location>
        <begin position="402"/>
        <end position="636"/>
    </location>
</feature>
<evidence type="ECO:0000256" key="3">
    <source>
        <dbReference type="ARBA" id="ARBA00022448"/>
    </source>
</evidence>
<dbReference type="InterPro" id="IPR027417">
    <property type="entry name" value="P-loop_NTPase"/>
</dbReference>
<dbReference type="Proteomes" id="UP000464317">
    <property type="component" value="Chromosome"/>
</dbReference>
<keyword evidence="6" id="KW-0547">Nucleotide-binding</keyword>
<evidence type="ECO:0000256" key="2">
    <source>
        <dbReference type="ARBA" id="ARBA00005417"/>
    </source>
</evidence>
<evidence type="ECO:0000259" key="11">
    <source>
        <dbReference type="PROSITE" id="PS50893"/>
    </source>
</evidence>
<proteinExistence type="inferred from homology"/>
<evidence type="ECO:0000313" key="14">
    <source>
        <dbReference type="Proteomes" id="UP000464317"/>
    </source>
</evidence>
<comment type="subcellular location">
    <subcellularLocation>
        <location evidence="1">Cell membrane</location>
        <topology evidence="1">Multi-pass membrane protein</topology>
    </subcellularLocation>
</comment>
<feature type="domain" description="ABC transmembrane type-1" evidence="12">
    <location>
        <begin position="40"/>
        <end position="331"/>
    </location>
</feature>
<dbReference type="SUPFAM" id="SSF52540">
    <property type="entry name" value="P-loop containing nucleoside triphosphate hydrolases"/>
    <property type="match status" value="1"/>
</dbReference>
<sequence>MRYRRDIYSLKTSKISNKDRFSTFSKIINLLWKDYKYKLLFSFFLIIISTGGMLYNQVFIGKIIVDNFLSDYKNKPFDYENFYLVVTLSALWFFITVLAGFFWKRILIKVTIKTLTKLRTNLYIHIQSLPIAFFDNNKKGDLMSRFTSDIETLRDFISNSLPRIMDTIITLSVSVVVMFILNWLLSLIMIIMMVVILLFSYFIGQQSKKAFVLRQKNNGILSGFTEEAISSIKTIKIFTQEKNMINKYQKLSNELYKNELKARGLADLLFPFSIWMGEIGYLTVTVFGAVLIIQGNYSGIGLTIGTLIAFTQSAKSFSGPVSSILEVANSIIIALAGGKRVFDILQNEKEVNNGSIECVKVKEIEGKIAEIQSINEEDWYWAYKFVDFTGKIISYKKVEGNIEFKNVSFSYKDKQTLSNINFKLKQGQKLALVGPTGSGKTTIINLLVGFYEINEGSIYIDDIEIRTLNKNSLRQIISIILQDASLFSDTVKNNIIYGSTELVNDNLYKNAIELSNLKNHINKLEKKEETFLSDKGNHLSQGQKQLLTIARATYKNSPILILDEATSNVDTITEFEIQKSMDYMVQNKTTILIAHRLSTIKNADIILVISNGRIIETGNHNDLLELKGFYYELWNNSIKIKQFN</sequence>
<comment type="similarity">
    <text evidence="2">Belongs to the ABC transporter superfamily.</text>
</comment>
<keyword evidence="7" id="KW-0067">ATP-binding</keyword>
<dbReference type="InterPro" id="IPR039421">
    <property type="entry name" value="Type_1_exporter"/>
</dbReference>
<dbReference type="GO" id="GO:0016887">
    <property type="term" value="F:ATP hydrolysis activity"/>
    <property type="evidence" value="ECO:0007669"/>
    <property type="project" value="InterPro"/>
</dbReference>
<feature type="transmembrane region" description="Helical" evidence="10">
    <location>
        <begin position="39"/>
        <end position="61"/>
    </location>
</feature>
<evidence type="ECO:0000313" key="13">
    <source>
        <dbReference type="EMBL" id="BBU47535.1"/>
    </source>
</evidence>
<dbReference type="Gene3D" id="1.20.1560.10">
    <property type="entry name" value="ABC transporter type 1, transmembrane domain"/>
    <property type="match status" value="1"/>
</dbReference>
<dbReference type="GO" id="GO:0034040">
    <property type="term" value="F:ATPase-coupled lipid transmembrane transporter activity"/>
    <property type="evidence" value="ECO:0007669"/>
    <property type="project" value="TreeGrafter"/>
</dbReference>
<keyword evidence="9 10" id="KW-0472">Membrane</keyword>
<dbReference type="EMBL" id="AP022325">
    <property type="protein sequence ID" value="BBU47535.1"/>
    <property type="molecule type" value="Genomic_DNA"/>
</dbReference>
<dbReference type="PROSITE" id="PS50893">
    <property type="entry name" value="ABC_TRANSPORTER_2"/>
    <property type="match status" value="1"/>
</dbReference>
<feature type="transmembrane region" description="Helical" evidence="10">
    <location>
        <begin position="81"/>
        <end position="103"/>
    </location>
</feature>
<dbReference type="Pfam" id="PF00005">
    <property type="entry name" value="ABC_tran"/>
    <property type="match status" value="1"/>
</dbReference>
<evidence type="ECO:0000256" key="4">
    <source>
        <dbReference type="ARBA" id="ARBA00022475"/>
    </source>
</evidence>
<keyword evidence="14" id="KW-1185">Reference proteome</keyword>
<dbReference type="GO" id="GO:0005886">
    <property type="term" value="C:plasma membrane"/>
    <property type="evidence" value="ECO:0007669"/>
    <property type="project" value="UniProtKB-SubCell"/>
</dbReference>
<evidence type="ECO:0000256" key="9">
    <source>
        <dbReference type="ARBA" id="ARBA00023136"/>
    </source>
</evidence>
<dbReference type="InterPro" id="IPR036640">
    <property type="entry name" value="ABC1_TM_sf"/>
</dbReference>
<dbReference type="FunFam" id="3.40.50.300:FF:000221">
    <property type="entry name" value="Multidrug ABC transporter ATP-binding protein"/>
    <property type="match status" value="1"/>
</dbReference>
<dbReference type="RefSeq" id="WP_161553035.1">
    <property type="nucleotide sequence ID" value="NZ_AP022325.1"/>
</dbReference>
<dbReference type="CDD" id="cd18547">
    <property type="entry name" value="ABC_6TM_Tm288_like"/>
    <property type="match status" value="1"/>
</dbReference>
<organism evidence="13 14">
    <name type="scientific">Mycoplasmopsis felis</name>
    <dbReference type="NCBI Taxonomy" id="33923"/>
    <lineage>
        <taxon>Bacteria</taxon>
        <taxon>Bacillati</taxon>
        <taxon>Mycoplasmatota</taxon>
        <taxon>Mycoplasmoidales</taxon>
        <taxon>Metamycoplasmataceae</taxon>
        <taxon>Mycoplasmopsis</taxon>
    </lineage>
</organism>
<dbReference type="InterPro" id="IPR011527">
    <property type="entry name" value="ABC1_TM_dom"/>
</dbReference>
<keyword evidence="3" id="KW-0813">Transport</keyword>
<dbReference type="InterPro" id="IPR003439">
    <property type="entry name" value="ABC_transporter-like_ATP-bd"/>
</dbReference>
<keyword evidence="8 10" id="KW-1133">Transmembrane helix</keyword>
<dbReference type="SMART" id="SM00382">
    <property type="entry name" value="AAA"/>
    <property type="match status" value="1"/>
</dbReference>
<evidence type="ECO:0000256" key="1">
    <source>
        <dbReference type="ARBA" id="ARBA00004651"/>
    </source>
</evidence>
<dbReference type="Gene3D" id="3.40.50.300">
    <property type="entry name" value="P-loop containing nucleotide triphosphate hydrolases"/>
    <property type="match status" value="1"/>
</dbReference>
<dbReference type="InterPro" id="IPR017871">
    <property type="entry name" value="ABC_transporter-like_CS"/>
</dbReference>
<evidence type="ECO:0000256" key="7">
    <source>
        <dbReference type="ARBA" id="ARBA00022840"/>
    </source>
</evidence>
<reference evidence="13 14" key="1">
    <citation type="submission" date="2020-01" db="EMBL/GenBank/DDBJ databases">
        <title>Complete genome sequence of Mycoplasma felis strain Myco-2.</title>
        <authorList>
            <person name="Kinoshita Y."/>
            <person name="Niwa H."/>
            <person name="Uchida-Fujii E."/>
            <person name="Nukada T."/>
        </authorList>
    </citation>
    <scope>NUCLEOTIDE SEQUENCE [LARGE SCALE GENOMIC DNA]</scope>
    <source>
        <strain evidence="13 14">Myco-2</strain>
    </source>
</reference>
<name>A0A809RRI5_9BACT</name>
<feature type="transmembrane region" description="Helical" evidence="10">
    <location>
        <begin position="268"/>
        <end position="293"/>
    </location>
</feature>
<feature type="transmembrane region" description="Helical" evidence="10">
    <location>
        <begin position="164"/>
        <end position="181"/>
    </location>
</feature>
<evidence type="ECO:0000256" key="5">
    <source>
        <dbReference type="ARBA" id="ARBA00022692"/>
    </source>
</evidence>
<keyword evidence="5 10" id="KW-0812">Transmembrane</keyword>
<dbReference type="AlphaFoldDB" id="A0A809RRI5"/>
<dbReference type="KEGG" id="mfel:JPM2_2280"/>